<comment type="subcellular location">
    <subcellularLocation>
        <location evidence="1">Cell membrane</location>
        <topology evidence="1">Single-pass type I membrane protein</topology>
    </subcellularLocation>
</comment>
<keyword evidence="2" id="KW-1003">Cell membrane</keyword>
<keyword evidence="3 11" id="KW-0723">Serine/threonine-protein kinase</keyword>
<dbReference type="InterPro" id="IPR011009">
    <property type="entry name" value="Kinase-like_dom_sf"/>
</dbReference>
<dbReference type="CDD" id="cd01098">
    <property type="entry name" value="PAN_AP_plant"/>
    <property type="match status" value="1"/>
</dbReference>
<feature type="domain" description="Apple" evidence="15">
    <location>
        <begin position="345"/>
        <end position="432"/>
    </location>
</feature>
<dbReference type="SUPFAM" id="SSF56112">
    <property type="entry name" value="Protein kinase-like (PK-like)"/>
    <property type="match status" value="1"/>
</dbReference>
<dbReference type="CDD" id="cd14066">
    <property type="entry name" value="STKc_IRAK"/>
    <property type="match status" value="1"/>
</dbReference>
<evidence type="ECO:0000256" key="2">
    <source>
        <dbReference type="ARBA" id="ARBA00022475"/>
    </source>
</evidence>
<evidence type="ECO:0000256" key="6">
    <source>
        <dbReference type="ARBA" id="ARBA00022741"/>
    </source>
</evidence>
<dbReference type="PANTHER" id="PTHR27002">
    <property type="entry name" value="RECEPTOR-LIKE SERINE/THREONINE-PROTEIN KINASE SD1-8"/>
    <property type="match status" value="1"/>
</dbReference>
<dbReference type="PIRSF" id="PIRSF000641">
    <property type="entry name" value="SRK"/>
    <property type="match status" value="1"/>
</dbReference>
<evidence type="ECO:0000313" key="17">
    <source>
        <dbReference type="RefSeq" id="XP_071932838.1"/>
    </source>
</evidence>
<dbReference type="Proteomes" id="UP001652660">
    <property type="component" value="Chromosome 2c"/>
</dbReference>
<name>A0ABM4WM41_COFAR</name>
<dbReference type="GeneID" id="113723245"/>
<evidence type="ECO:0000259" key="14">
    <source>
        <dbReference type="PROSITE" id="PS50927"/>
    </source>
</evidence>
<comment type="catalytic activity">
    <reaction evidence="11">
        <text>L-seryl-[protein] + ATP = O-phospho-L-seryl-[protein] + ADP + H(+)</text>
        <dbReference type="Rhea" id="RHEA:17989"/>
        <dbReference type="Rhea" id="RHEA-COMP:9863"/>
        <dbReference type="Rhea" id="RHEA-COMP:11604"/>
        <dbReference type="ChEBI" id="CHEBI:15378"/>
        <dbReference type="ChEBI" id="CHEBI:29999"/>
        <dbReference type="ChEBI" id="CHEBI:30616"/>
        <dbReference type="ChEBI" id="CHEBI:83421"/>
        <dbReference type="ChEBI" id="CHEBI:456216"/>
        <dbReference type="EC" id="2.7.11.1"/>
    </reaction>
</comment>
<evidence type="ECO:0000256" key="5">
    <source>
        <dbReference type="ARBA" id="ARBA00022729"/>
    </source>
</evidence>
<dbReference type="InterPro" id="IPR003609">
    <property type="entry name" value="Pan_app"/>
</dbReference>
<comment type="similarity">
    <text evidence="11">Belongs to the protein kinase superfamily. Ser/Thr protein kinase family.</text>
</comment>
<keyword evidence="10" id="KW-0325">Glycoprotein</keyword>
<dbReference type="Pfam" id="PF00954">
    <property type="entry name" value="S_locus_glycop"/>
    <property type="match status" value="1"/>
</dbReference>
<dbReference type="SUPFAM" id="SSF51110">
    <property type="entry name" value="alpha-D-mannose-specific plant lectins"/>
    <property type="match status" value="1"/>
</dbReference>
<evidence type="ECO:0000256" key="8">
    <source>
        <dbReference type="ARBA" id="ARBA00022840"/>
    </source>
</evidence>
<evidence type="ECO:0000256" key="9">
    <source>
        <dbReference type="ARBA" id="ARBA00023157"/>
    </source>
</evidence>
<dbReference type="InterPro" id="IPR008271">
    <property type="entry name" value="Ser/Thr_kinase_AS"/>
</dbReference>
<organism evidence="16 17">
    <name type="scientific">Coffea arabica</name>
    <name type="common">Arabian coffee</name>
    <dbReference type="NCBI Taxonomy" id="13443"/>
    <lineage>
        <taxon>Eukaryota</taxon>
        <taxon>Viridiplantae</taxon>
        <taxon>Streptophyta</taxon>
        <taxon>Embryophyta</taxon>
        <taxon>Tracheophyta</taxon>
        <taxon>Spermatophyta</taxon>
        <taxon>Magnoliopsida</taxon>
        <taxon>eudicotyledons</taxon>
        <taxon>Gunneridae</taxon>
        <taxon>Pentapetalae</taxon>
        <taxon>asterids</taxon>
        <taxon>lamiids</taxon>
        <taxon>Gentianales</taxon>
        <taxon>Rubiaceae</taxon>
        <taxon>Ixoroideae</taxon>
        <taxon>Gardenieae complex</taxon>
        <taxon>Bertiereae - Coffeeae clade</taxon>
        <taxon>Coffeeae</taxon>
        <taxon>Coffea</taxon>
    </lineage>
</organism>
<dbReference type="SMART" id="SM00220">
    <property type="entry name" value="S_TKc"/>
    <property type="match status" value="1"/>
</dbReference>
<keyword evidence="16" id="KW-1185">Reference proteome</keyword>
<keyword evidence="2" id="KW-0472">Membrane</keyword>
<dbReference type="InterPro" id="IPR001245">
    <property type="entry name" value="Ser-Thr/Tyr_kinase_cat_dom"/>
</dbReference>
<dbReference type="InterPro" id="IPR024171">
    <property type="entry name" value="SRK-like_kinase"/>
</dbReference>
<evidence type="ECO:0000259" key="15">
    <source>
        <dbReference type="PROSITE" id="PS50948"/>
    </source>
</evidence>
<evidence type="ECO:0000256" key="12">
    <source>
        <dbReference type="PROSITE-ProRule" id="PRU10141"/>
    </source>
</evidence>
<accession>A0ABM4WM41</accession>
<keyword evidence="6 11" id="KW-0547">Nucleotide-binding</keyword>
<dbReference type="InterPro" id="IPR000719">
    <property type="entry name" value="Prot_kinase_dom"/>
</dbReference>
<dbReference type="SMART" id="SM00108">
    <property type="entry name" value="B_lectin"/>
    <property type="match status" value="1"/>
</dbReference>
<dbReference type="InterPro" id="IPR000858">
    <property type="entry name" value="S_locus_glycoprot_dom"/>
</dbReference>
<dbReference type="PROSITE" id="PS50011">
    <property type="entry name" value="PROTEIN_KINASE_DOM"/>
    <property type="match status" value="1"/>
</dbReference>
<keyword evidence="8 11" id="KW-0067">ATP-binding</keyword>
<gene>
    <name evidence="17" type="primary">LOC113723245</name>
</gene>
<dbReference type="InterPro" id="IPR017441">
    <property type="entry name" value="Protein_kinase_ATP_BS"/>
</dbReference>
<feature type="domain" description="Bulb-type lectin" evidence="14">
    <location>
        <begin position="29"/>
        <end position="152"/>
    </location>
</feature>
<dbReference type="PROSITE" id="PS50927">
    <property type="entry name" value="BULB_LECTIN"/>
    <property type="match status" value="1"/>
</dbReference>
<comment type="catalytic activity">
    <reaction evidence="11">
        <text>L-threonyl-[protein] + ATP = O-phospho-L-threonyl-[protein] + ADP + H(+)</text>
        <dbReference type="Rhea" id="RHEA:46608"/>
        <dbReference type="Rhea" id="RHEA-COMP:11060"/>
        <dbReference type="Rhea" id="RHEA-COMP:11605"/>
        <dbReference type="ChEBI" id="CHEBI:15378"/>
        <dbReference type="ChEBI" id="CHEBI:30013"/>
        <dbReference type="ChEBI" id="CHEBI:30616"/>
        <dbReference type="ChEBI" id="CHEBI:61977"/>
        <dbReference type="ChEBI" id="CHEBI:456216"/>
        <dbReference type="EC" id="2.7.11.1"/>
    </reaction>
</comment>
<dbReference type="Gene3D" id="1.10.510.10">
    <property type="entry name" value="Transferase(Phosphotransferase) domain 1"/>
    <property type="match status" value="1"/>
</dbReference>
<dbReference type="RefSeq" id="XP_071932838.1">
    <property type="nucleotide sequence ID" value="XM_072076737.1"/>
</dbReference>
<dbReference type="CDD" id="cd00028">
    <property type="entry name" value="B_lectin"/>
    <property type="match status" value="1"/>
</dbReference>
<evidence type="ECO:0000256" key="11">
    <source>
        <dbReference type="PIRNR" id="PIRNR000641"/>
    </source>
</evidence>
<keyword evidence="7 11" id="KW-0418">Kinase</keyword>
<proteinExistence type="inferred from homology"/>
<dbReference type="Gene3D" id="2.90.10.10">
    <property type="entry name" value="Bulb-type lectin domain"/>
    <property type="match status" value="1"/>
</dbReference>
<evidence type="ECO:0000256" key="1">
    <source>
        <dbReference type="ARBA" id="ARBA00004251"/>
    </source>
</evidence>
<dbReference type="PROSITE" id="PS50948">
    <property type="entry name" value="PAN"/>
    <property type="match status" value="1"/>
</dbReference>
<dbReference type="PROSITE" id="PS00107">
    <property type="entry name" value="PROTEIN_KINASE_ATP"/>
    <property type="match status" value="1"/>
</dbReference>
<feature type="binding site" evidence="12">
    <location>
        <position position="514"/>
    </location>
    <ligand>
        <name>ATP</name>
        <dbReference type="ChEBI" id="CHEBI:30616"/>
    </ligand>
</feature>
<protein>
    <recommendedName>
        <fullName evidence="11">Receptor-like serine/threonine-protein kinase</fullName>
        <ecNumber evidence="11">2.7.11.1</ecNumber>
    </recommendedName>
</protein>
<feature type="domain" description="Protein kinase" evidence="13">
    <location>
        <begin position="486"/>
        <end position="774"/>
    </location>
</feature>
<evidence type="ECO:0000313" key="16">
    <source>
        <dbReference type="Proteomes" id="UP001652660"/>
    </source>
</evidence>
<dbReference type="EC" id="2.7.11.1" evidence="11"/>
<keyword evidence="4 11" id="KW-0808">Transferase</keyword>
<sequence>MDKHKDIASISLLAIFNIHFFLPTCYASNDTLTPSQPLKVGQALISAGQIFELGFFSPGNSSRLYIGIWHKTDIDHRVVWVANRENAPLEGDLASVLIISSHGNLMLIDGKQNTVWSSNASVQSNSTIAVLQDDGDFILKDNVSGETLWESFYYPTDTILAGMQIGFNSRTGRESFLTAWKNENDPAPGNFVYGLTDERPAQSVAWNGTKPHWRSGPWNGWKFTGIQDIAEGYSNGIFVTPNNQMGAASMTFNNFDNSDVSIGVISTTGMVEVWYKEREQNKWNFKLAAPLDPCDAYGTCGPFSVCSRNHAPTCECPKGFLPRSNEEWSKGNWTSGCVRRTELMCNENRSNLSFNASKLDGFWKVGQMKLPDHYMYLYDKTDQGGCSQWCLSNCSCLAYAYPDGIGCLVWVTDLIDMQQLVKSGEDLYLRLANSDLGKVKGHLADKKGTLIDTSQDNIQENPASSKGSSELPIVDFNRIKIATNNFSEANKLGEGGFGTVYKGSLEDGQQIAVKRLSSHSGQGMEEFKNEVILISKLQHRNLVRLLGCCIQGEEKIVILEYMKNKSLDTFLFDRTKRLELNWEKRFNIIQGIARGLLYLHRDSCLRIIHRDLKASNILLDDDMNPKISDFGLARTFQVTQELANTRRVVGTFGYMSPEYAMGGVFSEKSDVYSFGVLLLEIVSSKKNTGFGYHEKHISLLGYAWQLWNECKAPELLDESLTNSCTPSEVMRCIRVGLLCVQDHPTDRPTMANAVVMLSSSESEIELPQPREPTFTFQSLLESDNCQSGISLCNDSINEVSVSMVEGR</sequence>
<keyword evidence="9" id="KW-1015">Disulfide bond</keyword>
<dbReference type="Pfam" id="PF07714">
    <property type="entry name" value="PK_Tyr_Ser-Thr"/>
    <property type="match status" value="1"/>
</dbReference>
<dbReference type="Pfam" id="PF08276">
    <property type="entry name" value="PAN_2"/>
    <property type="match status" value="1"/>
</dbReference>
<evidence type="ECO:0000256" key="4">
    <source>
        <dbReference type="ARBA" id="ARBA00022679"/>
    </source>
</evidence>
<keyword evidence="5" id="KW-0732">Signal</keyword>
<evidence type="ECO:0000259" key="13">
    <source>
        <dbReference type="PROSITE" id="PS50011"/>
    </source>
</evidence>
<evidence type="ECO:0000256" key="10">
    <source>
        <dbReference type="ARBA" id="ARBA00023180"/>
    </source>
</evidence>
<dbReference type="InterPro" id="IPR036426">
    <property type="entry name" value="Bulb-type_lectin_dom_sf"/>
</dbReference>
<dbReference type="Gene3D" id="3.30.200.20">
    <property type="entry name" value="Phosphorylase Kinase, domain 1"/>
    <property type="match status" value="1"/>
</dbReference>
<dbReference type="SMART" id="SM00473">
    <property type="entry name" value="PAN_AP"/>
    <property type="match status" value="1"/>
</dbReference>
<dbReference type="InterPro" id="IPR001480">
    <property type="entry name" value="Bulb-type_lectin_dom"/>
</dbReference>
<dbReference type="PROSITE" id="PS00108">
    <property type="entry name" value="PROTEIN_KINASE_ST"/>
    <property type="match status" value="1"/>
</dbReference>
<reference evidence="17" key="1">
    <citation type="submission" date="2025-08" db="UniProtKB">
        <authorList>
            <consortium name="RefSeq"/>
        </authorList>
    </citation>
    <scope>IDENTIFICATION</scope>
    <source>
        <tissue evidence="17">Leaves</tissue>
    </source>
</reference>
<evidence type="ECO:0000256" key="3">
    <source>
        <dbReference type="ARBA" id="ARBA00022527"/>
    </source>
</evidence>
<dbReference type="Pfam" id="PF01453">
    <property type="entry name" value="B_lectin"/>
    <property type="match status" value="1"/>
</dbReference>
<evidence type="ECO:0000256" key="7">
    <source>
        <dbReference type="ARBA" id="ARBA00022777"/>
    </source>
</evidence>
<dbReference type="PANTHER" id="PTHR27002:SF422">
    <property type="entry name" value="RECEPTOR-LIKE SERINE_THREONINE-PROTEIN KINASE"/>
    <property type="match status" value="1"/>
</dbReference>